<dbReference type="AlphaFoldDB" id="A0AAV3ZKH2"/>
<accession>A0AAV3ZKH2</accession>
<dbReference type="Proteomes" id="UP000735302">
    <property type="component" value="Unassembled WGS sequence"/>
</dbReference>
<sequence length="259" mass="29381">MNRLVEKCGSFFHYMTVILLVCDRYAVALDAFDVYKIPQDAALVAFDVVPSHTNDDILPTALDVNFECLEKQMHLTLKYYPERRNDIVQKGGNNGDEYYIGDGIPVYTRPTSGQKENRGRSEVVFDTFPRLFVHNCRAFRDYKHQAAMVGIQDPRFNSFKFFGTFSVDGTQFFVQPFASDHHGGSFVDNSTNKRYHIIEKAPRLDFSADSGSISMVQNNVQQLQAVQNLPRNVILDKKPGSDRAHSIPDSQMPRQTGKG</sequence>
<evidence type="ECO:0000313" key="2">
    <source>
        <dbReference type="EMBL" id="GFN95067.1"/>
    </source>
</evidence>
<evidence type="ECO:0000313" key="3">
    <source>
        <dbReference type="Proteomes" id="UP000735302"/>
    </source>
</evidence>
<comment type="caution">
    <text evidence="2">The sequence shown here is derived from an EMBL/GenBank/DDBJ whole genome shotgun (WGS) entry which is preliminary data.</text>
</comment>
<gene>
    <name evidence="2" type="ORF">PoB_002157300</name>
</gene>
<organism evidence="2 3">
    <name type="scientific">Plakobranchus ocellatus</name>
    <dbReference type="NCBI Taxonomy" id="259542"/>
    <lineage>
        <taxon>Eukaryota</taxon>
        <taxon>Metazoa</taxon>
        <taxon>Spiralia</taxon>
        <taxon>Lophotrochozoa</taxon>
        <taxon>Mollusca</taxon>
        <taxon>Gastropoda</taxon>
        <taxon>Heterobranchia</taxon>
        <taxon>Euthyneura</taxon>
        <taxon>Panpulmonata</taxon>
        <taxon>Sacoglossa</taxon>
        <taxon>Placobranchoidea</taxon>
        <taxon>Plakobranchidae</taxon>
        <taxon>Plakobranchus</taxon>
    </lineage>
</organism>
<dbReference type="EMBL" id="BLXT01002484">
    <property type="protein sequence ID" value="GFN95067.1"/>
    <property type="molecule type" value="Genomic_DNA"/>
</dbReference>
<name>A0AAV3ZKH2_9GAST</name>
<feature type="compositionally biased region" description="Polar residues" evidence="1">
    <location>
        <begin position="248"/>
        <end position="259"/>
    </location>
</feature>
<protein>
    <submittedName>
        <fullName evidence="2">Uncharacterized protein</fullName>
    </submittedName>
</protein>
<feature type="compositionally biased region" description="Basic and acidic residues" evidence="1">
    <location>
        <begin position="236"/>
        <end position="246"/>
    </location>
</feature>
<reference evidence="2 3" key="1">
    <citation type="journal article" date="2021" name="Elife">
        <title>Chloroplast acquisition without the gene transfer in kleptoplastic sea slugs, Plakobranchus ocellatus.</title>
        <authorList>
            <person name="Maeda T."/>
            <person name="Takahashi S."/>
            <person name="Yoshida T."/>
            <person name="Shimamura S."/>
            <person name="Takaki Y."/>
            <person name="Nagai Y."/>
            <person name="Toyoda A."/>
            <person name="Suzuki Y."/>
            <person name="Arimoto A."/>
            <person name="Ishii H."/>
            <person name="Satoh N."/>
            <person name="Nishiyama T."/>
            <person name="Hasebe M."/>
            <person name="Maruyama T."/>
            <person name="Minagawa J."/>
            <person name="Obokata J."/>
            <person name="Shigenobu S."/>
        </authorList>
    </citation>
    <scope>NUCLEOTIDE SEQUENCE [LARGE SCALE GENOMIC DNA]</scope>
</reference>
<proteinExistence type="predicted"/>
<evidence type="ECO:0000256" key="1">
    <source>
        <dbReference type="SAM" id="MobiDB-lite"/>
    </source>
</evidence>
<keyword evidence="3" id="KW-1185">Reference proteome</keyword>
<feature type="region of interest" description="Disordered" evidence="1">
    <location>
        <begin position="236"/>
        <end position="259"/>
    </location>
</feature>